<dbReference type="InterPro" id="IPR040079">
    <property type="entry name" value="Glutathione_S-Trfase"/>
</dbReference>
<accession>A0A9X2IDJ6</accession>
<evidence type="ECO:0000259" key="2">
    <source>
        <dbReference type="PROSITE" id="PS50405"/>
    </source>
</evidence>
<dbReference type="PROSITE" id="PS50405">
    <property type="entry name" value="GST_CTER"/>
    <property type="match status" value="1"/>
</dbReference>
<dbReference type="InterPro" id="IPR004045">
    <property type="entry name" value="Glutathione_S-Trfase_N"/>
</dbReference>
<dbReference type="SFLD" id="SFLDS00019">
    <property type="entry name" value="Glutathione_Transferase_(cytos"/>
    <property type="match status" value="1"/>
</dbReference>
<evidence type="ECO:0000313" key="4">
    <source>
        <dbReference type="Proteomes" id="UP001139721"/>
    </source>
</evidence>
<dbReference type="EMBL" id="JAJKBJ010000015">
    <property type="protein sequence ID" value="MCL9684848.1"/>
    <property type="molecule type" value="Genomic_DNA"/>
</dbReference>
<proteinExistence type="predicted"/>
<dbReference type="AlphaFoldDB" id="A0A9X2IDJ6"/>
<protein>
    <submittedName>
        <fullName evidence="3">Glutathione S-transferase</fullName>
    </submittedName>
</protein>
<name>A0A9X2IDJ6_9GAMM</name>
<dbReference type="RefSeq" id="WP_250423335.1">
    <property type="nucleotide sequence ID" value="NZ_JAJKBJ010000015.1"/>
</dbReference>
<reference evidence="3" key="1">
    <citation type="submission" date="2021-11" db="EMBL/GenBank/DDBJ databases">
        <title>Legionella maioricencis sp. nov., a new species isolated from hot water samples in Mallorca.</title>
        <authorList>
            <person name="Crespi S."/>
            <person name="Drasar V."/>
            <person name="Salva-Serra F."/>
            <person name="Jaen-Luchoro D."/>
            <person name="Pineiro-Iglesias B."/>
            <person name="Aliaga F."/>
            <person name="Fernandez-Juarez V."/>
            <person name="Coll G."/>
            <person name="Moore E.R.B."/>
            <person name="Bennasar-Figueras A."/>
        </authorList>
    </citation>
    <scope>NUCLEOTIDE SEQUENCE</scope>
    <source>
        <strain evidence="3">HCPI-6</strain>
    </source>
</reference>
<dbReference type="GO" id="GO:0005737">
    <property type="term" value="C:cytoplasm"/>
    <property type="evidence" value="ECO:0007669"/>
    <property type="project" value="TreeGrafter"/>
</dbReference>
<dbReference type="InterPro" id="IPR036249">
    <property type="entry name" value="Thioredoxin-like_sf"/>
</dbReference>
<dbReference type="Pfam" id="PF13417">
    <property type="entry name" value="GST_N_3"/>
    <property type="match status" value="1"/>
</dbReference>
<dbReference type="InterPro" id="IPR010987">
    <property type="entry name" value="Glutathione-S-Trfase_C-like"/>
</dbReference>
<dbReference type="Gene3D" id="1.20.1050.10">
    <property type="match status" value="1"/>
</dbReference>
<organism evidence="3 4">
    <name type="scientific">Legionella maioricensis</name>
    <dbReference type="NCBI Taxonomy" id="2896528"/>
    <lineage>
        <taxon>Bacteria</taxon>
        <taxon>Pseudomonadati</taxon>
        <taxon>Pseudomonadota</taxon>
        <taxon>Gammaproteobacteria</taxon>
        <taxon>Legionellales</taxon>
        <taxon>Legionellaceae</taxon>
        <taxon>Legionella</taxon>
    </lineage>
</organism>
<dbReference type="CDD" id="cd03060">
    <property type="entry name" value="GST_N_Omega_like"/>
    <property type="match status" value="1"/>
</dbReference>
<dbReference type="InterPro" id="IPR050983">
    <property type="entry name" value="GST_Omega/HSP26"/>
</dbReference>
<sequence length="226" mass="26609">MTGKLPEQTALQTVNDELPRINGLNSMDYRILYTFRRCPYAIRARMALAYSKIDVHQHEVDLKNKPPELLKASAKGTVPVLLLEDGRVLEQSMDIIIWALTQSDPDGWLSTELKEQGDDLIYYNDIKFKPLLDNYKYPKNSEKNDPAYYRDKARIYLNQLNSLLKSNRYLLTDHISFADVAIFPFIRQFYMVDTQWFEQSEYKYLQTWLSSFLNSELFIKVMKKIP</sequence>
<dbReference type="SUPFAM" id="SSF47616">
    <property type="entry name" value="GST C-terminal domain-like"/>
    <property type="match status" value="1"/>
</dbReference>
<evidence type="ECO:0000259" key="1">
    <source>
        <dbReference type="PROSITE" id="PS50404"/>
    </source>
</evidence>
<evidence type="ECO:0000313" key="3">
    <source>
        <dbReference type="EMBL" id="MCL9684848.1"/>
    </source>
</evidence>
<comment type="caution">
    <text evidence="3">The sequence shown here is derived from an EMBL/GenBank/DDBJ whole genome shotgun (WGS) entry which is preliminary data.</text>
</comment>
<dbReference type="Gene3D" id="3.40.30.10">
    <property type="entry name" value="Glutaredoxin"/>
    <property type="match status" value="1"/>
</dbReference>
<dbReference type="PROSITE" id="PS50404">
    <property type="entry name" value="GST_NTER"/>
    <property type="match status" value="1"/>
</dbReference>
<dbReference type="InterPro" id="IPR004046">
    <property type="entry name" value="GST_C"/>
</dbReference>
<feature type="domain" description="GST C-terminal" evidence="2">
    <location>
        <begin position="110"/>
        <end position="226"/>
    </location>
</feature>
<dbReference type="InterPro" id="IPR036282">
    <property type="entry name" value="Glutathione-S-Trfase_C_sf"/>
</dbReference>
<feature type="domain" description="GST N-terminal" evidence="1">
    <location>
        <begin position="28"/>
        <end position="107"/>
    </location>
</feature>
<dbReference type="CDD" id="cd03196">
    <property type="entry name" value="GST_C_5"/>
    <property type="match status" value="1"/>
</dbReference>
<dbReference type="SUPFAM" id="SSF52833">
    <property type="entry name" value="Thioredoxin-like"/>
    <property type="match status" value="1"/>
</dbReference>
<dbReference type="Pfam" id="PF00043">
    <property type="entry name" value="GST_C"/>
    <property type="match status" value="1"/>
</dbReference>
<dbReference type="PROSITE" id="PS51354">
    <property type="entry name" value="GLUTAREDOXIN_2"/>
    <property type="match status" value="1"/>
</dbReference>
<dbReference type="PANTHER" id="PTHR43968:SF6">
    <property type="entry name" value="GLUTATHIONE S-TRANSFERASE OMEGA"/>
    <property type="match status" value="1"/>
</dbReference>
<keyword evidence="4" id="KW-1185">Reference proteome</keyword>
<dbReference type="Proteomes" id="UP001139721">
    <property type="component" value="Unassembled WGS sequence"/>
</dbReference>
<gene>
    <name evidence="3" type="ORF">LOX96_12150</name>
</gene>
<dbReference type="PANTHER" id="PTHR43968">
    <property type="match status" value="1"/>
</dbReference>